<evidence type="ECO:0000259" key="11">
    <source>
        <dbReference type="PROSITE" id="PS50902"/>
    </source>
</evidence>
<dbReference type="Proteomes" id="UP000193986">
    <property type="component" value="Unassembled WGS sequence"/>
</dbReference>
<feature type="binding site" evidence="9">
    <location>
        <begin position="452"/>
        <end position="455"/>
    </location>
    <ligand>
        <name>FAD</name>
        <dbReference type="ChEBI" id="CHEBI:57692"/>
    </ligand>
</feature>
<dbReference type="InterPro" id="IPR001709">
    <property type="entry name" value="Flavoprot_Pyr_Nucl_cyt_Rdtase"/>
</dbReference>
<accession>A0A1Y2AQ96</accession>
<dbReference type="PROSITE" id="PS50902">
    <property type="entry name" value="FLAVODOXIN_LIKE"/>
    <property type="match status" value="1"/>
</dbReference>
<dbReference type="GO" id="GO:0016651">
    <property type="term" value="F:oxidoreductase activity, acting on NAD(P)H"/>
    <property type="evidence" value="ECO:0007669"/>
    <property type="project" value="UniProtKB-UniRule"/>
</dbReference>
<feature type="binding site" evidence="9">
    <location>
        <begin position="77"/>
        <end position="80"/>
    </location>
    <ligand>
        <name>FMN</name>
        <dbReference type="ChEBI" id="CHEBI:58210"/>
    </ligand>
</feature>
<organism evidence="13 14">
    <name type="scientific">Naematelia encephala</name>
    <dbReference type="NCBI Taxonomy" id="71784"/>
    <lineage>
        <taxon>Eukaryota</taxon>
        <taxon>Fungi</taxon>
        <taxon>Dikarya</taxon>
        <taxon>Basidiomycota</taxon>
        <taxon>Agaricomycotina</taxon>
        <taxon>Tremellomycetes</taxon>
        <taxon>Tremellales</taxon>
        <taxon>Naemateliaceae</taxon>
        <taxon>Naematelia</taxon>
    </lineage>
</organism>
<dbReference type="SUPFAM" id="SSF52343">
    <property type="entry name" value="Ferredoxin reductase-like, C-terminal NADP-linked domain"/>
    <property type="match status" value="1"/>
</dbReference>
<dbReference type="Pfam" id="PF00258">
    <property type="entry name" value="Flavodoxin_1"/>
    <property type="match status" value="1"/>
</dbReference>
<feature type="binding site" evidence="9">
    <location>
        <begin position="548"/>
        <end position="549"/>
    </location>
    <ligand>
        <name>NADP(+)</name>
        <dbReference type="ChEBI" id="CHEBI:58349"/>
    </ligand>
</feature>
<evidence type="ECO:0000256" key="5">
    <source>
        <dbReference type="ARBA" id="ARBA00022643"/>
    </source>
</evidence>
<feature type="binding site" evidence="9">
    <location>
        <begin position="115"/>
        <end position="124"/>
    </location>
    <ligand>
        <name>FMN</name>
        <dbReference type="ChEBI" id="CHEBI:58210"/>
    </ligand>
</feature>
<feature type="domain" description="FAD-binding FR-type" evidence="12">
    <location>
        <begin position="240"/>
        <end position="481"/>
    </location>
</feature>
<feature type="binding site" evidence="9">
    <location>
        <begin position="30"/>
        <end position="35"/>
    </location>
    <ligand>
        <name>FMN</name>
        <dbReference type="ChEBI" id="CHEBI:58210"/>
    </ligand>
</feature>
<comment type="similarity">
    <text evidence="9">In the N-terminal section; belongs to the flavodoxin family.</text>
</comment>
<evidence type="ECO:0000256" key="1">
    <source>
        <dbReference type="ARBA" id="ARBA00001917"/>
    </source>
</evidence>
<comment type="cofactor">
    <cofactor evidence="1 9">
        <name>FMN</name>
        <dbReference type="ChEBI" id="CHEBI:58210"/>
    </cofactor>
</comment>
<comment type="function">
    <text evidence="9">NADPH-dependent reductase which is a central component of the cytosolic iron-sulfur (Fe-S) protein assembly (CIA) machinery. Transfers electrons from NADPH via its FAD and FMN prosthetic groups to the [2Fe-2S] cluster of DRE2, another key component of the CIA machinery. In turn, this reduced cluster provides electrons for assembly of cytosolic iron-sulfur cluster proteins. Positively controls H(2)O(2)-induced cell death.</text>
</comment>
<dbReference type="InterPro" id="IPR029039">
    <property type="entry name" value="Flavoprotein-like_sf"/>
</dbReference>
<evidence type="ECO:0000256" key="6">
    <source>
        <dbReference type="ARBA" id="ARBA00022827"/>
    </source>
</evidence>
<comment type="similarity">
    <text evidence="9">Belongs to the NADPH-dependent diflavin oxidoreductase NDOR1 family.</text>
</comment>
<dbReference type="EMBL" id="MCFC01000071">
    <property type="protein sequence ID" value="ORY24115.1"/>
    <property type="molecule type" value="Genomic_DNA"/>
</dbReference>
<dbReference type="AlphaFoldDB" id="A0A1Y2AQ96"/>
<comment type="caution">
    <text evidence="9">Lacks conserved residue(s) required for the propagation of feature annotation.</text>
</comment>
<feature type="compositionally biased region" description="Basic and acidic residues" evidence="10">
    <location>
        <begin position="224"/>
        <end position="240"/>
    </location>
</feature>
<feature type="binding site" evidence="9">
    <location>
        <begin position="418"/>
        <end position="421"/>
    </location>
    <ligand>
        <name>FAD</name>
        <dbReference type="ChEBI" id="CHEBI:57692"/>
    </ligand>
</feature>
<evidence type="ECO:0000256" key="10">
    <source>
        <dbReference type="SAM" id="MobiDB-lite"/>
    </source>
</evidence>
<dbReference type="InterPro" id="IPR023173">
    <property type="entry name" value="NADPH_Cyt_P450_Rdtase_alpha"/>
</dbReference>
<keyword evidence="7 9" id="KW-0521">NADP</keyword>
<dbReference type="GO" id="GO:0005829">
    <property type="term" value="C:cytosol"/>
    <property type="evidence" value="ECO:0007669"/>
    <property type="project" value="TreeGrafter"/>
</dbReference>
<dbReference type="InterPro" id="IPR003097">
    <property type="entry name" value="CysJ-like_FAD-binding"/>
</dbReference>
<evidence type="ECO:0000313" key="14">
    <source>
        <dbReference type="Proteomes" id="UP000193986"/>
    </source>
</evidence>
<dbReference type="PRINTS" id="PR00371">
    <property type="entry name" value="FPNCR"/>
</dbReference>
<dbReference type="GO" id="GO:0160246">
    <property type="term" value="F:NADPH-iron-sulfur [2Fe-2S] protein oxidoreductase activity"/>
    <property type="evidence" value="ECO:0007669"/>
    <property type="project" value="InterPro"/>
</dbReference>
<gene>
    <name evidence="9" type="primary">TAH18</name>
    <name evidence="13" type="ORF">BCR39DRAFT_472635</name>
</gene>
<dbReference type="Pfam" id="PF00667">
    <property type="entry name" value="FAD_binding_1"/>
    <property type="match status" value="1"/>
</dbReference>
<evidence type="ECO:0000313" key="13">
    <source>
        <dbReference type="EMBL" id="ORY24115.1"/>
    </source>
</evidence>
<comment type="cofactor">
    <cofactor evidence="2 9">
        <name>FAD</name>
        <dbReference type="ChEBI" id="CHEBI:57692"/>
    </cofactor>
</comment>
<keyword evidence="9" id="KW-0496">Mitochondrion</keyword>
<dbReference type="HAMAP" id="MF_03178">
    <property type="entry name" value="NDOR1"/>
    <property type="match status" value="1"/>
</dbReference>
<dbReference type="Gene3D" id="3.40.50.360">
    <property type="match status" value="1"/>
</dbReference>
<feature type="binding site" evidence="9">
    <location>
        <position position="631"/>
    </location>
    <ligand>
        <name>FAD</name>
        <dbReference type="ChEBI" id="CHEBI:57692"/>
    </ligand>
</feature>
<dbReference type="PROSITE" id="PS51384">
    <property type="entry name" value="FAD_FR"/>
    <property type="match status" value="1"/>
</dbReference>
<evidence type="ECO:0000256" key="2">
    <source>
        <dbReference type="ARBA" id="ARBA00001974"/>
    </source>
</evidence>
<dbReference type="PANTHER" id="PTHR19384">
    <property type="entry name" value="NITRIC OXIDE SYNTHASE-RELATED"/>
    <property type="match status" value="1"/>
</dbReference>
<dbReference type="InterPro" id="IPR008254">
    <property type="entry name" value="Flavodoxin/NO_synth"/>
</dbReference>
<keyword evidence="5 9" id="KW-0288">FMN</keyword>
<dbReference type="GO" id="GO:0010181">
    <property type="term" value="F:FMN binding"/>
    <property type="evidence" value="ECO:0007669"/>
    <property type="project" value="UniProtKB-UniRule"/>
</dbReference>
<feature type="domain" description="Flavodoxin-like" evidence="11">
    <location>
        <begin position="24"/>
        <end position="168"/>
    </location>
</feature>
<feature type="binding site" evidence="9">
    <location>
        <position position="150"/>
    </location>
    <ligand>
        <name>FMN</name>
        <dbReference type="ChEBI" id="CHEBI:58210"/>
    </ligand>
</feature>
<dbReference type="PANTHER" id="PTHR19384:SF10">
    <property type="entry name" value="NADPH-DEPENDENT DIFLAVIN OXIDOREDUCTASE 1"/>
    <property type="match status" value="1"/>
</dbReference>
<proteinExistence type="inferred from homology"/>
<dbReference type="Gene3D" id="3.40.50.80">
    <property type="entry name" value="Nucleotide-binding domain of ferredoxin-NADP reductase (FNR) module"/>
    <property type="match status" value="1"/>
</dbReference>
<comment type="catalytic activity">
    <reaction evidence="9">
        <text>2 oxidized [2Fe-2S]-[protein] + NADPH = 2 reduced [2Fe-2S]-[protein] + NADP(+) + H(+)</text>
        <dbReference type="Rhea" id="RHEA:67716"/>
        <dbReference type="Rhea" id="RHEA-COMP:17327"/>
        <dbReference type="Rhea" id="RHEA-COMP:17328"/>
        <dbReference type="ChEBI" id="CHEBI:15378"/>
        <dbReference type="ChEBI" id="CHEBI:33737"/>
        <dbReference type="ChEBI" id="CHEBI:33738"/>
        <dbReference type="ChEBI" id="CHEBI:57783"/>
        <dbReference type="ChEBI" id="CHEBI:58349"/>
    </reaction>
</comment>
<dbReference type="PRINTS" id="PR00369">
    <property type="entry name" value="FLAVODOXIN"/>
</dbReference>
<evidence type="ECO:0000256" key="3">
    <source>
        <dbReference type="ARBA" id="ARBA00022490"/>
    </source>
</evidence>
<dbReference type="Gene3D" id="2.40.30.10">
    <property type="entry name" value="Translation factors"/>
    <property type="match status" value="1"/>
</dbReference>
<dbReference type="STRING" id="71784.A0A1Y2AQ96"/>
<evidence type="ECO:0000256" key="7">
    <source>
        <dbReference type="ARBA" id="ARBA00022857"/>
    </source>
</evidence>
<dbReference type="InterPro" id="IPR017927">
    <property type="entry name" value="FAD-bd_FR_type"/>
</dbReference>
<keyword evidence="4 9" id="KW-0285">Flavoprotein</keyword>
<dbReference type="FunCoup" id="A0A1Y2AQ96">
    <property type="interactions" value="415"/>
</dbReference>
<feature type="binding site" evidence="9">
    <location>
        <position position="493"/>
    </location>
    <ligand>
        <name>NADP(+)</name>
        <dbReference type="ChEBI" id="CHEBI:58349"/>
    </ligand>
</feature>
<dbReference type="SUPFAM" id="SSF63380">
    <property type="entry name" value="Riboflavin synthase domain-like"/>
    <property type="match status" value="1"/>
</dbReference>
<evidence type="ECO:0000256" key="9">
    <source>
        <dbReference type="HAMAP-Rule" id="MF_03178"/>
    </source>
</evidence>
<sequence length="631" mass="70911">MTVSSVASSSILSESSIELSPQHVTILYASETGNAQDTAERVGREFRRLGRQCVVLSMEMFDVFDLPDTQLLILITSTHGRGDPPPAMLPLWTALLRTSLPEDILEDVHFSLFGLGDSSYERFCYAGKMLARRLQALGANRLVEPAWGDERAPDGIEQAFLPWLKETVNTMIPHLPSLSPNFMPIDTTALPPPIFTLRSTAEEPPLHGLSISSDSPSTQAVPARAKDTTNGHSHEPSKPDDWYWTRLTRNSRVTQEGWWQDVREIELEYEDSGFEGYQPGSICNIQPKSSRAEVSEFLEMMDLSDQADVPFYVESTIPGQPLPPHLPSPSSPTTLRSLLTNHLDLRCSPRKSFFEWLRRLSTEEREQERLDEFIADPDEIHTYATRPSRTILETLADFRHIRLPCSHILEILPPLRRRQFSIASSWAGHPGRVQLLVALVEYKTNLKIPRRGLCSTWLDTLEIGTRIPIKISPPTLHFPSGISTPLILVGPGTGVAPMRSFVEERVRQGAADRTALYFGCRSKSADYYYADEWTRYREGGVKVEVAASRDSEDKVYVQHLIRKDSNLIYDWLVKRGGSIFISGSSNAMPREVREAIVWCISSSASGDMTEEQAAAYVEDMFETGRGGEESW</sequence>
<feature type="region of interest" description="Disordered" evidence="10">
    <location>
        <begin position="205"/>
        <end position="240"/>
    </location>
</feature>
<keyword evidence="14" id="KW-1185">Reference proteome</keyword>
<dbReference type="InterPro" id="IPR017938">
    <property type="entry name" value="Riboflavin_synthase-like_b-brl"/>
</dbReference>
<protein>
    <recommendedName>
        <fullName evidence="9">NADPH-dependent diflavin oxidoreductase 1</fullName>
        <ecNumber evidence="9">1.18.1.-</ecNumber>
    </recommendedName>
    <alternativeName>
        <fullName evidence="9">NADPH-dependent FMN and FAD-containing oxidoreductase</fullName>
    </alternativeName>
</protein>
<feature type="binding site" evidence="9">
    <location>
        <begin position="554"/>
        <end position="558"/>
    </location>
    <ligand>
        <name>NADP(+)</name>
        <dbReference type="ChEBI" id="CHEBI:58349"/>
    </ligand>
</feature>
<keyword evidence="6 9" id="KW-0274">FAD</keyword>
<dbReference type="Pfam" id="PF00175">
    <property type="entry name" value="NAD_binding_1"/>
    <property type="match status" value="1"/>
</dbReference>
<dbReference type="InterPro" id="IPR039261">
    <property type="entry name" value="FNR_nucleotide-bd"/>
</dbReference>
<evidence type="ECO:0000259" key="12">
    <source>
        <dbReference type="PROSITE" id="PS51384"/>
    </source>
</evidence>
<feature type="compositionally biased region" description="Polar residues" evidence="10">
    <location>
        <begin position="210"/>
        <end position="220"/>
    </location>
</feature>
<evidence type="ECO:0000256" key="8">
    <source>
        <dbReference type="ARBA" id="ARBA00023002"/>
    </source>
</evidence>
<keyword evidence="8 9" id="KW-0560">Oxidoreductase</keyword>
<dbReference type="SUPFAM" id="SSF52218">
    <property type="entry name" value="Flavoproteins"/>
    <property type="match status" value="1"/>
</dbReference>
<dbReference type="FunFam" id="3.40.50.80:FF:000032">
    <property type="entry name" value="NADPH-dependent diflavin oxidoreductase 1"/>
    <property type="match status" value="1"/>
</dbReference>
<keyword evidence="3 9" id="KW-0963">Cytoplasm</keyword>
<evidence type="ECO:0000256" key="4">
    <source>
        <dbReference type="ARBA" id="ARBA00022630"/>
    </source>
</evidence>
<dbReference type="GO" id="GO:0050660">
    <property type="term" value="F:flavin adenine dinucleotide binding"/>
    <property type="evidence" value="ECO:0007669"/>
    <property type="project" value="UniProtKB-UniRule"/>
</dbReference>
<dbReference type="OrthoDB" id="1856718at2759"/>
<dbReference type="FunFam" id="3.40.50.360:FF:000045">
    <property type="entry name" value="NADPH-dependent diflavin oxidoreductase 1"/>
    <property type="match status" value="1"/>
</dbReference>
<dbReference type="InParanoid" id="A0A1Y2AQ96"/>
<dbReference type="EC" id="1.18.1.-" evidence="9"/>
<dbReference type="InterPro" id="IPR001433">
    <property type="entry name" value="OxRdtase_FAD/NAD-bd"/>
</dbReference>
<dbReference type="Gene3D" id="1.20.990.10">
    <property type="entry name" value="NADPH-cytochrome p450 Reductase, Chain A, domain 3"/>
    <property type="match status" value="1"/>
</dbReference>
<comment type="subcellular location">
    <subcellularLocation>
        <location evidence="9">Cytoplasm</location>
    </subcellularLocation>
    <subcellularLocation>
        <location evidence="9">Mitochondrion</location>
    </subcellularLocation>
    <text evidence="9">Relocalizes to mitochondria after H(2)O(2) exposure.</text>
</comment>
<reference evidence="13 14" key="1">
    <citation type="submission" date="2016-07" db="EMBL/GenBank/DDBJ databases">
        <title>Pervasive Adenine N6-methylation of Active Genes in Fungi.</title>
        <authorList>
            <consortium name="DOE Joint Genome Institute"/>
            <person name="Mondo S.J."/>
            <person name="Dannebaum R.O."/>
            <person name="Kuo R.C."/>
            <person name="Labutti K."/>
            <person name="Haridas S."/>
            <person name="Kuo A."/>
            <person name="Salamov A."/>
            <person name="Ahrendt S.R."/>
            <person name="Lipzen A."/>
            <person name="Sullivan W."/>
            <person name="Andreopoulos W.B."/>
            <person name="Clum A."/>
            <person name="Lindquist E."/>
            <person name="Daum C."/>
            <person name="Ramamoorthy G.K."/>
            <person name="Gryganskyi A."/>
            <person name="Culley D."/>
            <person name="Magnuson J.K."/>
            <person name="James T.Y."/>
            <person name="O'Malley M.A."/>
            <person name="Stajich J.E."/>
            <person name="Spatafora J.W."/>
            <person name="Visel A."/>
            <person name="Grigoriev I.V."/>
        </authorList>
    </citation>
    <scope>NUCLEOTIDE SEQUENCE [LARGE SCALE GENOMIC DNA]</scope>
    <source>
        <strain evidence="13 14">68-887.2</strain>
    </source>
</reference>
<comment type="similarity">
    <text evidence="9">In the C-terminal section; belongs to the flavoprotein pyridine nucleotide cytochrome reductase family.</text>
</comment>
<name>A0A1Y2AQ96_9TREE</name>
<dbReference type="InterPro" id="IPR028879">
    <property type="entry name" value="NDOR1"/>
</dbReference>
<dbReference type="GO" id="GO:0005739">
    <property type="term" value="C:mitochondrion"/>
    <property type="evidence" value="ECO:0007669"/>
    <property type="project" value="UniProtKB-SubCell"/>
</dbReference>
<dbReference type="InterPro" id="IPR001094">
    <property type="entry name" value="Flavdoxin-like"/>
</dbReference>
<dbReference type="GO" id="GO:0050661">
    <property type="term" value="F:NADP binding"/>
    <property type="evidence" value="ECO:0007669"/>
    <property type="project" value="UniProtKB-UniRule"/>
</dbReference>
<dbReference type="GO" id="GO:0016226">
    <property type="term" value="P:iron-sulfur cluster assembly"/>
    <property type="evidence" value="ECO:0007669"/>
    <property type="project" value="UniProtKB-UniRule"/>
</dbReference>
<comment type="subunit">
    <text evidence="9">Interacts with DRE2; as part of the cytosolic iron-sulfur (Fe-S) protein assembly (CIA) machinery.</text>
</comment>
<comment type="caution">
    <text evidence="13">The sequence shown here is derived from an EMBL/GenBank/DDBJ whole genome shotgun (WGS) entry which is preliminary data.</text>
</comment>